<feature type="region of interest" description="Disordered" evidence="1">
    <location>
        <begin position="54"/>
        <end position="101"/>
    </location>
</feature>
<evidence type="ECO:0000313" key="3">
    <source>
        <dbReference type="Proteomes" id="UP000023152"/>
    </source>
</evidence>
<accession>X6NEG5</accession>
<sequence length="101" mass="11499">MNNDIMERHYRTDINQSMELIGKNLYDNCITSSQFSTIIHSTMKRIHTTPSVQLAPSNASQNNNNNNNNNNNRNHNTDTDNNNQSETAHSDIGGIVRMDCY</sequence>
<keyword evidence="3" id="KW-1185">Reference proteome</keyword>
<dbReference type="EMBL" id="ASPP01009320">
    <property type="protein sequence ID" value="ETO24283.1"/>
    <property type="molecule type" value="Genomic_DNA"/>
</dbReference>
<reference evidence="2 3" key="1">
    <citation type="journal article" date="2013" name="Curr. Biol.">
        <title>The Genome of the Foraminiferan Reticulomyxa filosa.</title>
        <authorList>
            <person name="Glockner G."/>
            <person name="Hulsmann N."/>
            <person name="Schleicher M."/>
            <person name="Noegel A.A."/>
            <person name="Eichinger L."/>
            <person name="Gallinger C."/>
            <person name="Pawlowski J."/>
            <person name="Sierra R."/>
            <person name="Euteneuer U."/>
            <person name="Pillet L."/>
            <person name="Moustafa A."/>
            <person name="Platzer M."/>
            <person name="Groth M."/>
            <person name="Szafranski K."/>
            <person name="Schliwa M."/>
        </authorList>
    </citation>
    <scope>NUCLEOTIDE SEQUENCE [LARGE SCALE GENOMIC DNA]</scope>
</reference>
<protein>
    <submittedName>
        <fullName evidence="2">Uncharacterized protein</fullName>
    </submittedName>
</protein>
<evidence type="ECO:0000256" key="1">
    <source>
        <dbReference type="SAM" id="MobiDB-lite"/>
    </source>
</evidence>
<feature type="compositionally biased region" description="Low complexity" evidence="1">
    <location>
        <begin position="62"/>
        <end position="83"/>
    </location>
</feature>
<gene>
    <name evidence="2" type="ORF">RFI_12874</name>
</gene>
<evidence type="ECO:0000313" key="2">
    <source>
        <dbReference type="EMBL" id="ETO24283.1"/>
    </source>
</evidence>
<feature type="non-terminal residue" evidence="2">
    <location>
        <position position="101"/>
    </location>
</feature>
<comment type="caution">
    <text evidence="2">The sequence shown here is derived from an EMBL/GenBank/DDBJ whole genome shotgun (WGS) entry which is preliminary data.</text>
</comment>
<proteinExistence type="predicted"/>
<dbReference type="AlphaFoldDB" id="X6NEG5"/>
<organism evidence="2 3">
    <name type="scientific">Reticulomyxa filosa</name>
    <dbReference type="NCBI Taxonomy" id="46433"/>
    <lineage>
        <taxon>Eukaryota</taxon>
        <taxon>Sar</taxon>
        <taxon>Rhizaria</taxon>
        <taxon>Retaria</taxon>
        <taxon>Foraminifera</taxon>
        <taxon>Monothalamids</taxon>
        <taxon>Reticulomyxidae</taxon>
        <taxon>Reticulomyxa</taxon>
    </lineage>
</organism>
<name>X6NEG5_RETFI</name>
<dbReference type="Proteomes" id="UP000023152">
    <property type="component" value="Unassembled WGS sequence"/>
</dbReference>